<dbReference type="InterPro" id="IPR055382">
    <property type="entry name" value="DUF7601"/>
</dbReference>
<organism evidence="3 4">
    <name type="scientific">Streptococcus oralis</name>
    <dbReference type="NCBI Taxonomy" id="1303"/>
    <lineage>
        <taxon>Bacteria</taxon>
        <taxon>Bacillati</taxon>
        <taxon>Bacillota</taxon>
        <taxon>Bacilli</taxon>
        <taxon>Lactobacillales</taxon>
        <taxon>Streptococcaceae</taxon>
        <taxon>Streptococcus</taxon>
    </lineage>
</organism>
<reference evidence="3 4" key="1">
    <citation type="submission" date="2016-01" db="EMBL/GenBank/DDBJ databases">
        <title>Highly variable Streptococcus oralis are common among viridans streptococci isolated from primates.</title>
        <authorList>
            <person name="Denapaite D."/>
            <person name="Rieger M."/>
            <person name="Koendgen S."/>
            <person name="Brueckner R."/>
            <person name="Ochigava I."/>
            <person name="Kappeler P."/>
            <person name="Maetz-Rensing K."/>
            <person name="Leendertz F."/>
            <person name="Hakenbeck R."/>
        </authorList>
    </citation>
    <scope>NUCLEOTIDE SEQUENCE [LARGE SCALE GENOMIC DNA]</scope>
    <source>
        <strain evidence="3 4">DD17</strain>
    </source>
</reference>
<feature type="transmembrane region" description="Helical" evidence="1">
    <location>
        <begin position="249"/>
        <end position="271"/>
    </location>
</feature>
<evidence type="ECO:0000259" key="2">
    <source>
        <dbReference type="Pfam" id="PF24547"/>
    </source>
</evidence>
<feature type="domain" description="DUF7601" evidence="2">
    <location>
        <begin position="35"/>
        <end position="122"/>
    </location>
</feature>
<proteinExistence type="predicted"/>
<sequence length="275" mass="30455">MKKVVEAEKPNPNRIYKIRIFNAYAPTSSGTSDWLRKTYKGIIIKENQTDEEGRKVDVVFKAGQAIVDLHAGETLKIPYMIRGTHYNVEEEKASSKGYQVSYENPDVHMVTKDMVTTVINHKLPSLSIKKEVSGVFANLLQEFDIQISVQNEGKPLTGIYRAFRGGDVINVVFSDGKATVTLKRGQNVTIENLPIGATYSVEEAPASARGYQVTYENQEGTLDADKAATVTNDKNSIPETGVDFLSSELMLGIILPLSGLLFTIFLGHLVVNRRK</sequence>
<evidence type="ECO:0000313" key="3">
    <source>
        <dbReference type="EMBL" id="KXU16338.1"/>
    </source>
</evidence>
<dbReference type="Proteomes" id="UP000072989">
    <property type="component" value="Unassembled WGS sequence"/>
</dbReference>
<dbReference type="RefSeq" id="WP_241735550.1">
    <property type="nucleotide sequence ID" value="NZ_KQ970795.1"/>
</dbReference>
<comment type="caution">
    <text evidence="3">The sequence shown here is derived from an EMBL/GenBank/DDBJ whole genome shotgun (WGS) entry which is preliminary data.</text>
</comment>
<keyword evidence="1" id="KW-0812">Transmembrane</keyword>
<name>A0A139RNQ6_STROR</name>
<dbReference type="Pfam" id="PF24547">
    <property type="entry name" value="DUF7601"/>
    <property type="match status" value="2"/>
</dbReference>
<keyword evidence="1" id="KW-0472">Membrane</keyword>
<dbReference type="AlphaFoldDB" id="A0A139RNQ6"/>
<evidence type="ECO:0000313" key="4">
    <source>
        <dbReference type="Proteomes" id="UP000072989"/>
    </source>
</evidence>
<accession>A0A139RNQ6</accession>
<protein>
    <submittedName>
        <fullName evidence="3">Fibronectin-binding protein</fullName>
    </submittedName>
</protein>
<evidence type="ECO:0000256" key="1">
    <source>
        <dbReference type="SAM" id="Phobius"/>
    </source>
</evidence>
<dbReference type="PATRIC" id="fig|1303.87.peg.546"/>
<keyword evidence="1" id="KW-1133">Transmembrane helix</keyword>
<gene>
    <name evidence="3" type="ORF">SORDD17_00451</name>
</gene>
<dbReference type="Gene3D" id="2.60.40.1140">
    <property type="entry name" value="Collagen-binding surface protein Cna, B-type domain"/>
    <property type="match status" value="2"/>
</dbReference>
<feature type="domain" description="DUF7601" evidence="2">
    <location>
        <begin position="125"/>
        <end position="234"/>
    </location>
</feature>
<dbReference type="EMBL" id="LQZE01000090">
    <property type="protein sequence ID" value="KXU16338.1"/>
    <property type="molecule type" value="Genomic_DNA"/>
</dbReference>